<organism evidence="2 3">
    <name type="scientific">Duganella radicis</name>
    <dbReference type="NCBI Taxonomy" id="551988"/>
    <lineage>
        <taxon>Bacteria</taxon>
        <taxon>Pseudomonadati</taxon>
        <taxon>Pseudomonadota</taxon>
        <taxon>Betaproteobacteria</taxon>
        <taxon>Burkholderiales</taxon>
        <taxon>Oxalobacteraceae</taxon>
        <taxon>Telluria group</taxon>
        <taxon>Duganella</taxon>
    </lineage>
</organism>
<keyword evidence="1" id="KW-0812">Transmembrane</keyword>
<dbReference type="Proteomes" id="UP000475582">
    <property type="component" value="Unassembled WGS sequence"/>
</dbReference>
<feature type="transmembrane region" description="Helical" evidence="1">
    <location>
        <begin position="27"/>
        <end position="46"/>
    </location>
</feature>
<dbReference type="EMBL" id="WNKY01000029">
    <property type="protein sequence ID" value="MTV40119.1"/>
    <property type="molecule type" value="Genomic_DNA"/>
</dbReference>
<name>A0A6L6PN09_9BURK</name>
<comment type="caution">
    <text evidence="2">The sequence shown here is derived from an EMBL/GenBank/DDBJ whole genome shotgun (WGS) entry which is preliminary data.</text>
</comment>
<dbReference type="AlphaFoldDB" id="A0A6L6PN09"/>
<accession>A0A6L6PN09</accession>
<feature type="transmembrane region" description="Helical" evidence="1">
    <location>
        <begin position="133"/>
        <end position="149"/>
    </location>
</feature>
<feature type="transmembrane region" description="Helical" evidence="1">
    <location>
        <begin position="233"/>
        <end position="251"/>
    </location>
</feature>
<evidence type="ECO:0000313" key="3">
    <source>
        <dbReference type="Proteomes" id="UP000475582"/>
    </source>
</evidence>
<feature type="transmembrane region" description="Helical" evidence="1">
    <location>
        <begin position="314"/>
        <end position="331"/>
    </location>
</feature>
<feature type="transmembrane region" description="Helical" evidence="1">
    <location>
        <begin position="399"/>
        <end position="417"/>
    </location>
</feature>
<feature type="transmembrane region" description="Helical" evidence="1">
    <location>
        <begin position="184"/>
        <end position="202"/>
    </location>
</feature>
<gene>
    <name evidence="2" type="ORF">GM676_21355</name>
</gene>
<sequence length="442" mass="48155">MNLLKRPLIAFERAVAAAWQGLDRPAMLARALLLVPLLFGALSLLYGQDDNWDLHNYHLYNPYALVNGKIGYDLAPGQWQSYFNPTIDLLYYGLNALLPAPATGFIMGWLHGLNFVLLAAIGRQLMPAPSHRAALLLALAGCLGPGFVSELGNTMGDNLIALTVLGALLLVLRAWPQLVRGGAPAWRAVALAGLLAGFGTGLKLTNAMYALALCLALLGVPGAFWLRFRLAFVFGLGTLAGIGVSAGHWYWRMWQTFGNPLFPQFNNIFKAPLAAPIGIGDTGWIPKGWSEKLLWPFIFSYNSKRVIEIVMTQLIWPMLYLAGVALALRLLRDAIVGHKPAAPLARPAGLMLLFFGIAYLIWLNLFGIYRYLVPLELLAPLALWLAAQRLMQPAVGRQLTAWALLLATVATLPGASWGHAGWTRTTTTVELNRPGFEGGSNI</sequence>
<feature type="transmembrane region" description="Helical" evidence="1">
    <location>
        <begin position="98"/>
        <end position="121"/>
    </location>
</feature>
<evidence type="ECO:0000313" key="2">
    <source>
        <dbReference type="EMBL" id="MTV40119.1"/>
    </source>
</evidence>
<dbReference type="RefSeq" id="WP_155465957.1">
    <property type="nucleotide sequence ID" value="NZ_WNKY01000029.1"/>
</dbReference>
<proteinExistence type="predicted"/>
<keyword evidence="1" id="KW-1133">Transmembrane helix</keyword>
<protein>
    <submittedName>
        <fullName evidence="2">DUF2029 domain-containing protein</fullName>
    </submittedName>
</protein>
<dbReference type="OrthoDB" id="1814621at2"/>
<reference evidence="2 3" key="1">
    <citation type="submission" date="2019-11" db="EMBL/GenBank/DDBJ databases">
        <title>Type strains purchased from KCTC, JCM and DSMZ.</title>
        <authorList>
            <person name="Lu H."/>
        </authorList>
    </citation>
    <scope>NUCLEOTIDE SEQUENCE [LARGE SCALE GENOMIC DNA]</scope>
    <source>
        <strain evidence="2 3">KCTC 22382</strain>
    </source>
</reference>
<feature type="transmembrane region" description="Helical" evidence="1">
    <location>
        <begin position="343"/>
        <end position="362"/>
    </location>
</feature>
<keyword evidence="3" id="KW-1185">Reference proteome</keyword>
<feature type="transmembrane region" description="Helical" evidence="1">
    <location>
        <begin position="155"/>
        <end position="172"/>
    </location>
</feature>
<feature type="transmembrane region" description="Helical" evidence="1">
    <location>
        <begin position="208"/>
        <end position="226"/>
    </location>
</feature>
<keyword evidence="1" id="KW-0472">Membrane</keyword>
<evidence type="ECO:0000256" key="1">
    <source>
        <dbReference type="SAM" id="Phobius"/>
    </source>
</evidence>